<dbReference type="GO" id="GO:0003723">
    <property type="term" value="F:RNA binding"/>
    <property type="evidence" value="ECO:0007669"/>
    <property type="project" value="UniProtKB-UniRule"/>
</dbReference>
<comment type="catalytic activity">
    <reaction evidence="5">
        <text>ATP + H2O = ADP + phosphate + H(+)</text>
        <dbReference type="Rhea" id="RHEA:13065"/>
        <dbReference type="ChEBI" id="CHEBI:15377"/>
        <dbReference type="ChEBI" id="CHEBI:15378"/>
        <dbReference type="ChEBI" id="CHEBI:30616"/>
        <dbReference type="ChEBI" id="CHEBI:43474"/>
        <dbReference type="ChEBI" id="CHEBI:456216"/>
        <dbReference type="EC" id="3.6.4.13"/>
    </reaction>
</comment>
<dbReference type="SMART" id="SM00487">
    <property type="entry name" value="DEXDc"/>
    <property type="match status" value="1"/>
</dbReference>
<dbReference type="CDD" id="cd18787">
    <property type="entry name" value="SF2_C_DEAD"/>
    <property type="match status" value="1"/>
</dbReference>
<dbReference type="GO" id="GO:0005524">
    <property type="term" value="F:ATP binding"/>
    <property type="evidence" value="ECO:0007669"/>
    <property type="project" value="UniProtKB-UniRule"/>
</dbReference>
<accession>A0A7R9QU38</accession>
<dbReference type="GO" id="GO:0003724">
    <property type="term" value="F:RNA helicase activity"/>
    <property type="evidence" value="ECO:0007669"/>
    <property type="project" value="UniProtKB-EC"/>
</dbReference>
<feature type="compositionally biased region" description="Low complexity" evidence="6">
    <location>
        <begin position="53"/>
        <end position="62"/>
    </location>
</feature>
<dbReference type="Pfam" id="PF00270">
    <property type="entry name" value="DEAD"/>
    <property type="match status" value="1"/>
</dbReference>
<keyword evidence="10" id="KW-1185">Reference proteome</keyword>
<dbReference type="PANTHER" id="PTHR24031">
    <property type="entry name" value="RNA HELICASE"/>
    <property type="match status" value="1"/>
</dbReference>
<dbReference type="InterPro" id="IPR011545">
    <property type="entry name" value="DEAD/DEAH_box_helicase_dom"/>
</dbReference>
<dbReference type="AlphaFoldDB" id="A0A7R9QU38"/>
<sequence>MDSMDSMDLVAIPRFMGHNTDAHDQHLTTMNTQTTHLLSKLIAESKTRKKLRLSSQLDQSSDANVLKSDGITNDEASGEDIAEPNEGTHEDNSEEAEEDKQNEDIDEEMSEDMSEVVDTELDSNNFAIIGEVKKAKIIKLETITDKWITKPVIFERDIKNSKNLDEFSDVIDEQMMDLLSKNRINRLFPVQQQVIPYLVKCLNNSHIIRPKDVCVCSPTGSGKTLSFVIPIVQYLRKRVVTKVRVLVVLPVRDLAVQVFQVFHTYCQKTSLKVGLVVGHKSFDEECHSIVRKSVDGLNYHSLVDILVATPGKLVDLIQRADGFSLRHLEILVLDESDRMVSELQFNWLQEIESSVFGNNRKHHCFCSIDGTDNDSQLNRYHVSNECCCLNNRSVNSKPIHKILFSATLSTDPEKLKFISLFEPILFMVSSDPTSSTSGNTSNPTKHLVPEELKEFMIIAKEDRKPLIVWYLMEVLKYRKVLCFTGSVENSHRLYSLLKEMSGLVIAEFSSKLSAKRREKLLNRFVCEKIDLIICSDIFARGLDIDGINYVICYDPPRNETQYIHRVGRTARAGNQGTAITLVTPTQLSHFNIISRRIHKRSDCKDKSELQIEKMVVKESQLKPQLSKYKSALNKLSLYIKVDAKKKQIMKRNFKH</sequence>
<evidence type="ECO:0000256" key="5">
    <source>
        <dbReference type="RuleBase" id="RU365068"/>
    </source>
</evidence>
<comment type="similarity">
    <text evidence="5">Belongs to the DEAD box helicase family.</text>
</comment>
<keyword evidence="2 5" id="KW-0378">Hydrolase</keyword>
<evidence type="ECO:0000256" key="4">
    <source>
        <dbReference type="ARBA" id="ARBA00022884"/>
    </source>
</evidence>
<name>A0A7R9QU38_9ACAR</name>
<dbReference type="Proteomes" id="UP000728032">
    <property type="component" value="Unassembled WGS sequence"/>
</dbReference>
<dbReference type="InterPro" id="IPR027417">
    <property type="entry name" value="P-loop_NTPase"/>
</dbReference>
<dbReference type="GO" id="GO:0016787">
    <property type="term" value="F:hydrolase activity"/>
    <property type="evidence" value="ECO:0007669"/>
    <property type="project" value="UniProtKB-KW"/>
</dbReference>
<evidence type="ECO:0000259" key="8">
    <source>
        <dbReference type="PROSITE" id="PS51194"/>
    </source>
</evidence>
<evidence type="ECO:0000256" key="2">
    <source>
        <dbReference type="ARBA" id="ARBA00022801"/>
    </source>
</evidence>
<dbReference type="SUPFAM" id="SSF52540">
    <property type="entry name" value="P-loop containing nucleoside triphosphate hydrolases"/>
    <property type="match status" value="1"/>
</dbReference>
<feature type="region of interest" description="Disordered" evidence="6">
    <location>
        <begin position="50"/>
        <end position="115"/>
    </location>
</feature>
<evidence type="ECO:0000256" key="1">
    <source>
        <dbReference type="ARBA" id="ARBA00022741"/>
    </source>
</evidence>
<dbReference type="InterPro" id="IPR014001">
    <property type="entry name" value="Helicase_ATP-bd"/>
</dbReference>
<feature type="domain" description="Helicase ATP-binding" evidence="7">
    <location>
        <begin position="204"/>
        <end position="426"/>
    </location>
</feature>
<dbReference type="SMART" id="SM00490">
    <property type="entry name" value="HELICc"/>
    <property type="match status" value="1"/>
</dbReference>
<organism evidence="9">
    <name type="scientific">Oppiella nova</name>
    <dbReference type="NCBI Taxonomy" id="334625"/>
    <lineage>
        <taxon>Eukaryota</taxon>
        <taxon>Metazoa</taxon>
        <taxon>Ecdysozoa</taxon>
        <taxon>Arthropoda</taxon>
        <taxon>Chelicerata</taxon>
        <taxon>Arachnida</taxon>
        <taxon>Acari</taxon>
        <taxon>Acariformes</taxon>
        <taxon>Sarcoptiformes</taxon>
        <taxon>Oribatida</taxon>
        <taxon>Brachypylina</taxon>
        <taxon>Oppioidea</taxon>
        <taxon>Oppiidae</taxon>
        <taxon>Oppiella</taxon>
    </lineage>
</organism>
<reference evidence="9" key="1">
    <citation type="submission" date="2020-11" db="EMBL/GenBank/DDBJ databases">
        <authorList>
            <person name="Tran Van P."/>
        </authorList>
    </citation>
    <scope>NUCLEOTIDE SEQUENCE</scope>
</reference>
<evidence type="ECO:0000256" key="3">
    <source>
        <dbReference type="ARBA" id="ARBA00022840"/>
    </source>
</evidence>
<evidence type="ECO:0000313" key="10">
    <source>
        <dbReference type="Proteomes" id="UP000728032"/>
    </source>
</evidence>
<feature type="compositionally biased region" description="Acidic residues" evidence="6">
    <location>
        <begin position="92"/>
        <end position="115"/>
    </location>
</feature>
<protein>
    <recommendedName>
        <fullName evidence="5">ATP-dependent RNA helicase</fullName>
        <ecNumber evidence="5">3.6.4.13</ecNumber>
    </recommendedName>
</protein>
<dbReference type="EMBL" id="CAJPVJ010014890">
    <property type="protein sequence ID" value="CAG2175578.1"/>
    <property type="molecule type" value="Genomic_DNA"/>
</dbReference>
<dbReference type="EC" id="3.6.4.13" evidence="5"/>
<keyword evidence="1 5" id="KW-0547">Nucleotide-binding</keyword>
<dbReference type="EMBL" id="OC929715">
    <property type="protein sequence ID" value="CAD7658392.1"/>
    <property type="molecule type" value="Genomic_DNA"/>
</dbReference>
<gene>
    <name evidence="9" type="ORF">ONB1V03_LOCUS15013</name>
</gene>
<comment type="domain">
    <text evidence="5">The Q motif is unique to and characteristic of the DEAD box family of RNA helicases and controls ATP binding and hydrolysis.</text>
</comment>
<keyword evidence="4 5" id="KW-0694">RNA-binding</keyword>
<dbReference type="Gene3D" id="3.40.50.300">
    <property type="entry name" value="P-loop containing nucleotide triphosphate hydrolases"/>
    <property type="match status" value="2"/>
</dbReference>
<dbReference type="InterPro" id="IPR001650">
    <property type="entry name" value="Helicase_C-like"/>
</dbReference>
<evidence type="ECO:0000259" key="7">
    <source>
        <dbReference type="PROSITE" id="PS51192"/>
    </source>
</evidence>
<proteinExistence type="inferred from homology"/>
<keyword evidence="3 5" id="KW-0067">ATP-binding</keyword>
<evidence type="ECO:0000313" key="9">
    <source>
        <dbReference type="EMBL" id="CAD7658392.1"/>
    </source>
</evidence>
<dbReference type="Pfam" id="PF00271">
    <property type="entry name" value="Helicase_C"/>
    <property type="match status" value="1"/>
</dbReference>
<keyword evidence="5" id="KW-0347">Helicase</keyword>
<dbReference type="PROSITE" id="PS51194">
    <property type="entry name" value="HELICASE_CTER"/>
    <property type="match status" value="1"/>
</dbReference>
<dbReference type="OrthoDB" id="3370at2759"/>
<feature type="domain" description="Helicase C-terminal" evidence="8">
    <location>
        <begin position="451"/>
        <end position="636"/>
    </location>
</feature>
<evidence type="ECO:0000256" key="6">
    <source>
        <dbReference type="SAM" id="MobiDB-lite"/>
    </source>
</evidence>
<dbReference type="PROSITE" id="PS51192">
    <property type="entry name" value="HELICASE_ATP_BIND_1"/>
    <property type="match status" value="1"/>
</dbReference>
<comment type="function">
    <text evidence="5">RNA helicase.</text>
</comment>